<dbReference type="RefSeq" id="YP_010649452.1">
    <property type="nucleotide sequence ID" value="NC_070768.1"/>
</dbReference>
<gene>
    <name evidence="1" type="primary">45</name>
    <name evidence="1" type="ORF">SEA_KUMOTTA_45</name>
</gene>
<dbReference type="GeneID" id="77925004"/>
<reference evidence="1 2" key="1">
    <citation type="submission" date="2019-05" db="EMBL/GenBank/DDBJ databases">
        <authorList>
            <person name="Randall S.G."/>
            <person name="Ball S.L."/>
            <person name="Breitenberger C.A."/>
            <person name="Daniels C.J."/>
            <person name="Garlena R.A."/>
            <person name="Russell D.A."/>
            <person name="Pope W.H."/>
            <person name="Jacobs-Sera D."/>
            <person name="Hatfull G.F."/>
        </authorList>
    </citation>
    <scope>NUCLEOTIDE SEQUENCE [LARGE SCALE GENOMIC DNA]</scope>
</reference>
<sequence>MTTSIPALLEPIQERLGAAEGRVRNPMFGDVLRIVWTTYYFGADLEWHNARSGEVENASTLVAEMEASEGDWEWLIPGSGADTARLLAAVKAVVALHECDVDFGKCTDCDDEWPCLTVSAVEAALRDDA</sequence>
<organism evidence="1 2">
    <name type="scientific">Arthrobacter phage Kumotta</name>
    <dbReference type="NCBI Taxonomy" id="2588498"/>
    <lineage>
        <taxon>Viruses</taxon>
        <taxon>Duplodnaviria</taxon>
        <taxon>Heunggongvirae</taxon>
        <taxon>Uroviricota</taxon>
        <taxon>Caudoviricetes</taxon>
        <taxon>Kumottavirus</taxon>
        <taxon>Kumottavirus kumotta</taxon>
    </lineage>
</organism>
<evidence type="ECO:0000313" key="1">
    <source>
        <dbReference type="EMBL" id="QDF19555.1"/>
    </source>
</evidence>
<protein>
    <submittedName>
        <fullName evidence="1">Uncharacterized protein</fullName>
    </submittedName>
</protein>
<accession>A0A4Y6ENB9</accession>
<name>A0A4Y6ENB9_9CAUD</name>
<dbReference type="EMBL" id="MK977703">
    <property type="protein sequence ID" value="QDF19555.1"/>
    <property type="molecule type" value="Genomic_DNA"/>
</dbReference>
<evidence type="ECO:0000313" key="2">
    <source>
        <dbReference type="Proteomes" id="UP000316421"/>
    </source>
</evidence>
<proteinExistence type="predicted"/>
<dbReference type="Proteomes" id="UP000316421">
    <property type="component" value="Segment"/>
</dbReference>
<keyword evidence="2" id="KW-1185">Reference proteome</keyword>
<dbReference type="KEGG" id="vg:77925004"/>